<feature type="domain" description="Tyrosine-protein phosphatase" evidence="3">
    <location>
        <begin position="48"/>
        <end position="194"/>
    </location>
</feature>
<proteinExistence type="predicted"/>
<accession>A0A3G4ZTZ8</accession>
<dbReference type="PANTHER" id="PTHR10159:SF519">
    <property type="entry name" value="DUAL SPECIFICITY PROTEIN PHOSPHATASE MPK3"/>
    <property type="match status" value="1"/>
</dbReference>
<reference evidence="5" key="1">
    <citation type="submission" date="2018-10" db="EMBL/GenBank/DDBJ databases">
        <title>Hidden diversity of soil giant viruses.</title>
        <authorList>
            <person name="Schulz F."/>
            <person name="Alteio L."/>
            <person name="Goudeau D."/>
            <person name="Ryan E.M."/>
            <person name="Malmstrom R.R."/>
            <person name="Blanchard J."/>
            <person name="Woyke T."/>
        </authorList>
    </citation>
    <scope>NUCLEOTIDE SEQUENCE</scope>
    <source>
        <strain evidence="5">EDV1</strain>
    </source>
</reference>
<evidence type="ECO:0000256" key="1">
    <source>
        <dbReference type="ARBA" id="ARBA00022801"/>
    </source>
</evidence>
<dbReference type="PANTHER" id="PTHR10159">
    <property type="entry name" value="DUAL SPECIFICITY PROTEIN PHOSPHATASE"/>
    <property type="match status" value="1"/>
</dbReference>
<dbReference type="PROSITE" id="PS50056">
    <property type="entry name" value="TYR_PHOSPHATASE_2"/>
    <property type="match status" value="1"/>
</dbReference>
<dbReference type="Gene3D" id="3.90.190.10">
    <property type="entry name" value="Protein tyrosine phosphatase superfamily"/>
    <property type="match status" value="1"/>
</dbReference>
<dbReference type="GO" id="GO:0004721">
    <property type="term" value="F:phosphoprotein phosphatase activity"/>
    <property type="evidence" value="ECO:0007669"/>
    <property type="project" value="UniProtKB-KW"/>
</dbReference>
<dbReference type="InterPro" id="IPR000340">
    <property type="entry name" value="Dual-sp_phosphatase_cat-dom"/>
</dbReference>
<dbReference type="SUPFAM" id="SSF52799">
    <property type="entry name" value="(Phosphotyrosine protein) phosphatases II"/>
    <property type="match status" value="1"/>
</dbReference>
<protein>
    <submittedName>
        <fullName evidence="5">Serine/threonine/tyrosine-interacting-like protein 1</fullName>
    </submittedName>
</protein>
<feature type="domain" description="Tyrosine specific protein phosphatases" evidence="4">
    <location>
        <begin position="114"/>
        <end position="174"/>
    </location>
</feature>
<keyword evidence="1" id="KW-0378">Hydrolase</keyword>
<dbReference type="CDD" id="cd14498">
    <property type="entry name" value="DSP"/>
    <property type="match status" value="1"/>
</dbReference>
<organism evidence="5">
    <name type="scientific">Edafosvirus sp</name>
    <dbReference type="NCBI Taxonomy" id="2487765"/>
    <lineage>
        <taxon>Viruses</taxon>
        <taxon>Varidnaviria</taxon>
        <taxon>Bamfordvirae</taxon>
        <taxon>Nucleocytoviricota</taxon>
        <taxon>Megaviricetes</taxon>
        <taxon>Imitervirales</taxon>
        <taxon>Mimiviridae</taxon>
        <taxon>Klosneuvirinae</taxon>
    </lineage>
</organism>
<dbReference type="SMART" id="SM00195">
    <property type="entry name" value="DSPc"/>
    <property type="match status" value="1"/>
</dbReference>
<evidence type="ECO:0000313" key="5">
    <source>
        <dbReference type="EMBL" id="AYV78386.1"/>
    </source>
</evidence>
<name>A0A3G4ZTZ8_9VIRU</name>
<gene>
    <name evidence="5" type="ORF">Edafosvirus11_21</name>
</gene>
<evidence type="ECO:0000256" key="2">
    <source>
        <dbReference type="ARBA" id="ARBA00022912"/>
    </source>
</evidence>
<dbReference type="InterPro" id="IPR000387">
    <property type="entry name" value="Tyr_Pase_dom"/>
</dbReference>
<sequence>MTETKSSKQIEEFDDEDDFDKPVVQLYKCEWPFMLQSDKDYDATNSSVPNLILEDLYHGDAADASKPKLLAALDIKAMICAIKGMVFNQPHHANMNILHIKIDDNPKDHANTLEPYVDTICKFVDENRKAGNKILSFCMMGISRSSSVNIIIIMYLSGWKLDAHGALEYLRSRRTCCKPAIGFMEQLEVIRQKK</sequence>
<dbReference type="InterPro" id="IPR029021">
    <property type="entry name" value="Prot-tyrosine_phosphatase-like"/>
</dbReference>
<evidence type="ECO:0000259" key="4">
    <source>
        <dbReference type="PROSITE" id="PS50056"/>
    </source>
</evidence>
<dbReference type="InterPro" id="IPR020422">
    <property type="entry name" value="TYR_PHOSPHATASE_DUAL_dom"/>
</dbReference>
<dbReference type="PROSITE" id="PS50054">
    <property type="entry name" value="TYR_PHOSPHATASE_DUAL"/>
    <property type="match status" value="1"/>
</dbReference>
<dbReference type="EMBL" id="MK072076">
    <property type="protein sequence ID" value="AYV78386.1"/>
    <property type="molecule type" value="Genomic_DNA"/>
</dbReference>
<evidence type="ECO:0000259" key="3">
    <source>
        <dbReference type="PROSITE" id="PS50054"/>
    </source>
</evidence>
<keyword evidence="2" id="KW-0904">Protein phosphatase</keyword>
<dbReference type="Pfam" id="PF00782">
    <property type="entry name" value="DSPc"/>
    <property type="match status" value="1"/>
</dbReference>